<dbReference type="RefSeq" id="WP_208843411.1">
    <property type="nucleotide sequence ID" value="NZ_CP072133.1"/>
</dbReference>
<proteinExistence type="predicted"/>
<dbReference type="PROSITE" id="PS51257">
    <property type="entry name" value="PROKAR_LIPOPROTEIN"/>
    <property type="match status" value="1"/>
</dbReference>
<sequence>MIKLKLVILGTLLVFITACGKGKGQPKPPEDDNVGGASSTVLGEITLIQQVGDEQTQIWIRQQ</sequence>
<dbReference type="Proteomes" id="UP000664904">
    <property type="component" value="Chromosome"/>
</dbReference>
<evidence type="ECO:0000313" key="2">
    <source>
        <dbReference type="Proteomes" id="UP000664904"/>
    </source>
</evidence>
<evidence type="ECO:0000313" key="1">
    <source>
        <dbReference type="EMBL" id="QTH71787.1"/>
    </source>
</evidence>
<dbReference type="KEGG" id="pxi:J5O05_02195"/>
<dbReference type="EMBL" id="CP072133">
    <property type="protein sequence ID" value="QTH71787.1"/>
    <property type="molecule type" value="Genomic_DNA"/>
</dbReference>
<protein>
    <recommendedName>
        <fullName evidence="3">Lipoprotein</fullName>
    </recommendedName>
</protein>
<organism evidence="1 2">
    <name type="scientific">Pseudoalteromonas xiamenensis</name>
    <dbReference type="NCBI Taxonomy" id="882626"/>
    <lineage>
        <taxon>Bacteria</taxon>
        <taxon>Pseudomonadati</taxon>
        <taxon>Pseudomonadota</taxon>
        <taxon>Gammaproteobacteria</taxon>
        <taxon>Alteromonadales</taxon>
        <taxon>Pseudoalteromonadaceae</taxon>
        <taxon>Pseudoalteromonas</taxon>
    </lineage>
</organism>
<accession>A0A975HLB9</accession>
<evidence type="ECO:0008006" key="3">
    <source>
        <dbReference type="Google" id="ProtNLM"/>
    </source>
</evidence>
<reference evidence="1" key="1">
    <citation type="submission" date="2021-03" db="EMBL/GenBank/DDBJ databases">
        <title>Complete Genome of Pseudoalteromonas xiamenensis STKMTI.2, a new potential marine bacterium producing anti-Vibrio compounds.</title>
        <authorList>
            <person name="Handayani D.P."/>
            <person name="Isnansetyo A."/>
            <person name="Istiqomah I."/>
            <person name="Jumina J."/>
        </authorList>
    </citation>
    <scope>NUCLEOTIDE SEQUENCE</scope>
    <source>
        <strain evidence="1">STKMTI.2</strain>
    </source>
</reference>
<gene>
    <name evidence="1" type="ORF">J5O05_02195</name>
</gene>
<name>A0A975HLB9_9GAMM</name>
<dbReference type="AlphaFoldDB" id="A0A975HLB9"/>
<keyword evidence="2" id="KW-1185">Reference proteome</keyword>